<evidence type="ECO:0000313" key="1">
    <source>
        <dbReference type="EMBL" id="MBK1618902.1"/>
    </source>
</evidence>
<proteinExistence type="predicted"/>
<dbReference type="EMBL" id="NRRY01000015">
    <property type="protein sequence ID" value="MBK1618902.1"/>
    <property type="molecule type" value="Genomic_DNA"/>
</dbReference>
<keyword evidence="2" id="KW-1185">Reference proteome</keyword>
<gene>
    <name evidence="1" type="ORF">CKO42_10760</name>
</gene>
<reference evidence="1 2" key="1">
    <citation type="journal article" date="2020" name="Microorganisms">
        <title>Osmotic Adaptation and Compatible Solute Biosynthesis of Phototrophic Bacteria as Revealed from Genome Analyses.</title>
        <authorList>
            <person name="Imhoff J.F."/>
            <person name="Rahn T."/>
            <person name="Kunzel S."/>
            <person name="Keller A."/>
            <person name="Neulinger S.C."/>
        </authorList>
    </citation>
    <scope>NUCLEOTIDE SEQUENCE [LARGE SCALE GENOMIC DNA]</scope>
    <source>
        <strain evidence="1 2">DSM 25653</strain>
    </source>
</reference>
<evidence type="ECO:0000313" key="2">
    <source>
        <dbReference type="Proteomes" id="UP001138768"/>
    </source>
</evidence>
<dbReference type="RefSeq" id="WP_200243486.1">
    <property type="nucleotide sequence ID" value="NZ_NRRY01000015.1"/>
</dbReference>
<name>A0A9X1B4R6_9GAMM</name>
<protein>
    <submittedName>
        <fullName evidence="1">Uncharacterized protein</fullName>
    </submittedName>
</protein>
<organism evidence="1 2">
    <name type="scientific">Lamprobacter modestohalophilus</name>
    <dbReference type="NCBI Taxonomy" id="1064514"/>
    <lineage>
        <taxon>Bacteria</taxon>
        <taxon>Pseudomonadati</taxon>
        <taxon>Pseudomonadota</taxon>
        <taxon>Gammaproteobacteria</taxon>
        <taxon>Chromatiales</taxon>
        <taxon>Chromatiaceae</taxon>
        <taxon>Lamprobacter</taxon>
    </lineage>
</organism>
<dbReference type="Proteomes" id="UP001138768">
    <property type="component" value="Unassembled WGS sequence"/>
</dbReference>
<sequence length="106" mass="11123">MKTRTQLRPLGLGLGVATTLLLLAAGAPDGWVIRDAEAVIGRPITPVSVAGVARRSTRRAIYATSVYAATLPAGCRTVVIDGVALHQCGVTYYQATGGRYVVVRVE</sequence>
<comment type="caution">
    <text evidence="1">The sequence shown here is derived from an EMBL/GenBank/DDBJ whole genome shotgun (WGS) entry which is preliminary data.</text>
</comment>
<dbReference type="AlphaFoldDB" id="A0A9X1B4R6"/>
<accession>A0A9X1B4R6</accession>